<evidence type="ECO:0000256" key="5">
    <source>
        <dbReference type="ARBA" id="ARBA00022989"/>
    </source>
</evidence>
<comment type="subcellular location">
    <subcellularLocation>
        <location evidence="1">Cell membrane</location>
        <topology evidence="1">Multi-pass membrane protein</topology>
    </subcellularLocation>
</comment>
<feature type="transmembrane region" description="Helical" evidence="8">
    <location>
        <begin position="396"/>
        <end position="415"/>
    </location>
</feature>
<keyword evidence="11" id="KW-1185">Reference proteome</keyword>
<dbReference type="InterPro" id="IPR006707">
    <property type="entry name" value="T7SS_EccD"/>
</dbReference>
<gene>
    <name evidence="10" type="primary">eccD3</name>
    <name evidence="10" type="ORF">MCEL_29250</name>
</gene>
<feature type="transmembrane region" description="Helical" evidence="8">
    <location>
        <begin position="370"/>
        <end position="389"/>
    </location>
</feature>
<proteinExistence type="inferred from homology"/>
<dbReference type="Gene3D" id="3.10.20.90">
    <property type="entry name" value="Phosphatidylinositol 3-kinase Catalytic Subunit, Chain A, domain 1"/>
    <property type="match status" value="1"/>
</dbReference>
<dbReference type="Pfam" id="PF19053">
    <property type="entry name" value="EccD"/>
    <property type="match status" value="1"/>
</dbReference>
<evidence type="ECO:0000256" key="4">
    <source>
        <dbReference type="ARBA" id="ARBA00022692"/>
    </source>
</evidence>
<evidence type="ECO:0000256" key="6">
    <source>
        <dbReference type="ARBA" id="ARBA00023136"/>
    </source>
</evidence>
<feature type="transmembrane region" description="Helical" evidence="8">
    <location>
        <begin position="255"/>
        <end position="276"/>
    </location>
</feature>
<organism evidence="10 11">
    <name type="scientific">Mycolicibacterium celeriflavum</name>
    <name type="common">Mycobacterium celeriflavum</name>
    <dbReference type="NCBI Taxonomy" id="1249101"/>
    <lineage>
        <taxon>Bacteria</taxon>
        <taxon>Bacillati</taxon>
        <taxon>Actinomycetota</taxon>
        <taxon>Actinomycetes</taxon>
        <taxon>Mycobacteriales</taxon>
        <taxon>Mycobacteriaceae</taxon>
        <taxon>Mycolicibacterium</taxon>
    </lineage>
</organism>
<dbReference type="PIRSF" id="PIRSF017804">
    <property type="entry name" value="Secretion_EccD1"/>
    <property type="match status" value="1"/>
</dbReference>
<keyword evidence="5 8" id="KW-1133">Transmembrane helix</keyword>
<feature type="transmembrane region" description="Helical" evidence="8">
    <location>
        <begin position="344"/>
        <end position="364"/>
    </location>
</feature>
<evidence type="ECO:0000256" key="8">
    <source>
        <dbReference type="SAM" id="Phobius"/>
    </source>
</evidence>
<feature type="transmembrane region" description="Helical" evidence="8">
    <location>
        <begin position="458"/>
        <end position="485"/>
    </location>
</feature>
<evidence type="ECO:0000259" key="9">
    <source>
        <dbReference type="Pfam" id="PF19053"/>
    </source>
</evidence>
<accession>A0A7I7RK02</accession>
<feature type="transmembrane region" description="Helical" evidence="8">
    <location>
        <begin position="202"/>
        <end position="222"/>
    </location>
</feature>
<keyword evidence="4 8" id="KW-0812">Transmembrane</keyword>
<dbReference type="InterPro" id="IPR024962">
    <property type="entry name" value="YukD-like"/>
</dbReference>
<dbReference type="AlphaFoldDB" id="A0A7I7RK02"/>
<feature type="transmembrane region" description="Helical" evidence="8">
    <location>
        <begin position="421"/>
        <end position="446"/>
    </location>
</feature>
<protein>
    <submittedName>
        <fullName evidence="10">ESX-3 secretion system protein EccD3</fullName>
    </submittedName>
</protein>
<sequence length="487" mass="49585">MADHPMTGTTSLATRPPGRTEGSAPSMPVVRVAVLAAGEAGGRVTDMALPTELPLREILPAVRRMAMPADEEYDDAAPVVLSLAPVGGAPFSLDATLNTVGVVDGDLLALQPLPAGPAAPRIVEDIGDATVIFSAAREKPWGAAHIARGAGAAVVALILVATTFAAVHSEVVGGFAGLMAASGIAVLTVLAALITWGRAPRLGTALAVTALAPIAVALALAVPGEFGPSHVLLAAAGVTAWSIMSIVVAQRAIAVFTAATVVGAGALITAGAAMIWALDHVVIGAVLVVLALVVTVQAAQLSALWSRLPMPVIPAPGDPTPSALSLKVLADLPRRVRISDSHQSGFIAGGVLLSTAGALTLAAPQGVSSWAWYVVAAVALGSVLRARVWDSAPCKAWLLSVPFLLAISFLVVFGVDERYTAAWWALAALAGLTAVWVIAALFPRVASPDTYSLPMRRVVGFLGSAVDASLIPVLAYLVGLFAWVLNR</sequence>
<dbReference type="Proteomes" id="UP000466431">
    <property type="component" value="Chromosome"/>
</dbReference>
<evidence type="ECO:0000256" key="1">
    <source>
        <dbReference type="ARBA" id="ARBA00004651"/>
    </source>
</evidence>
<feature type="region of interest" description="Disordered" evidence="7">
    <location>
        <begin position="1"/>
        <end position="26"/>
    </location>
</feature>
<name>A0A7I7RK02_MYCCF</name>
<keyword evidence="3" id="KW-1003">Cell membrane</keyword>
<dbReference type="NCBIfam" id="TIGR03920">
    <property type="entry name" value="T7SS_EccD"/>
    <property type="match status" value="1"/>
</dbReference>
<dbReference type="KEGG" id="mcee:MCEL_29250"/>
<keyword evidence="6 8" id="KW-0472">Membrane</keyword>
<feature type="transmembrane region" description="Helical" evidence="8">
    <location>
        <begin position="173"/>
        <end position="195"/>
    </location>
</feature>
<feature type="transmembrane region" description="Helical" evidence="8">
    <location>
        <begin position="228"/>
        <end position="248"/>
    </location>
</feature>
<feature type="transmembrane region" description="Helical" evidence="8">
    <location>
        <begin position="146"/>
        <end position="167"/>
    </location>
</feature>
<evidence type="ECO:0000313" key="11">
    <source>
        <dbReference type="Proteomes" id="UP000466431"/>
    </source>
</evidence>
<dbReference type="Pfam" id="PF08817">
    <property type="entry name" value="YukD"/>
    <property type="match status" value="1"/>
</dbReference>
<dbReference type="InterPro" id="IPR044049">
    <property type="entry name" value="EccD_transm"/>
</dbReference>
<evidence type="ECO:0000256" key="7">
    <source>
        <dbReference type="SAM" id="MobiDB-lite"/>
    </source>
</evidence>
<comment type="similarity">
    <text evidence="2">Belongs to the EccD/Snm4 family.</text>
</comment>
<dbReference type="EMBL" id="AP022591">
    <property type="protein sequence ID" value="BBY44630.1"/>
    <property type="molecule type" value="Genomic_DNA"/>
</dbReference>
<feature type="transmembrane region" description="Helical" evidence="8">
    <location>
        <begin position="282"/>
        <end position="305"/>
    </location>
</feature>
<reference evidence="10 11" key="1">
    <citation type="journal article" date="2019" name="Emerg. Microbes Infect.">
        <title>Comprehensive subspecies identification of 175 nontuberculous mycobacteria species based on 7547 genomic profiles.</title>
        <authorList>
            <person name="Matsumoto Y."/>
            <person name="Kinjo T."/>
            <person name="Motooka D."/>
            <person name="Nabeya D."/>
            <person name="Jung N."/>
            <person name="Uechi K."/>
            <person name="Horii T."/>
            <person name="Iida T."/>
            <person name="Fujita J."/>
            <person name="Nakamura S."/>
        </authorList>
    </citation>
    <scope>NUCLEOTIDE SEQUENCE [LARGE SCALE GENOMIC DNA]</scope>
    <source>
        <strain evidence="10 11">JCM 18439</strain>
    </source>
</reference>
<evidence type="ECO:0000256" key="3">
    <source>
        <dbReference type="ARBA" id="ARBA00022475"/>
    </source>
</evidence>
<dbReference type="GO" id="GO:0005886">
    <property type="term" value="C:plasma membrane"/>
    <property type="evidence" value="ECO:0007669"/>
    <property type="project" value="UniProtKB-SubCell"/>
</dbReference>
<evidence type="ECO:0000313" key="10">
    <source>
        <dbReference type="EMBL" id="BBY44630.1"/>
    </source>
</evidence>
<feature type="domain" description="EccD-like transmembrane" evidence="9">
    <location>
        <begin position="148"/>
        <end position="484"/>
    </location>
</feature>
<evidence type="ECO:0000256" key="2">
    <source>
        <dbReference type="ARBA" id="ARBA00006162"/>
    </source>
</evidence>